<comment type="caution">
    <text evidence="7">The sequence shown here is derived from an EMBL/GenBank/DDBJ whole genome shotgun (WGS) entry which is preliminary data.</text>
</comment>
<gene>
    <name evidence="7" type="ORF">ACFSYJ_20970</name>
</gene>
<dbReference type="Pfam" id="PF07690">
    <property type="entry name" value="MFS_1"/>
    <property type="match status" value="1"/>
</dbReference>
<evidence type="ECO:0000256" key="1">
    <source>
        <dbReference type="ARBA" id="ARBA00004651"/>
    </source>
</evidence>
<feature type="transmembrane region" description="Helical" evidence="5">
    <location>
        <begin position="48"/>
        <end position="68"/>
    </location>
</feature>
<keyword evidence="3 5" id="KW-1133">Transmembrane helix</keyword>
<feature type="transmembrane region" description="Helical" evidence="5">
    <location>
        <begin position="417"/>
        <end position="437"/>
    </location>
</feature>
<feature type="transmembrane region" description="Helical" evidence="5">
    <location>
        <begin position="204"/>
        <end position="223"/>
    </location>
</feature>
<dbReference type="EMBL" id="JBHUKU010000010">
    <property type="protein sequence ID" value="MFD2461091.1"/>
    <property type="molecule type" value="Genomic_DNA"/>
</dbReference>
<feature type="domain" description="Major facilitator superfamily (MFS) profile" evidence="6">
    <location>
        <begin position="14"/>
        <end position="470"/>
    </location>
</feature>
<organism evidence="7 8">
    <name type="scientific">Amycolatopsis samaneae</name>
    <dbReference type="NCBI Taxonomy" id="664691"/>
    <lineage>
        <taxon>Bacteria</taxon>
        <taxon>Bacillati</taxon>
        <taxon>Actinomycetota</taxon>
        <taxon>Actinomycetes</taxon>
        <taxon>Pseudonocardiales</taxon>
        <taxon>Pseudonocardiaceae</taxon>
        <taxon>Amycolatopsis</taxon>
    </lineage>
</organism>
<dbReference type="Gene3D" id="1.20.1720.10">
    <property type="entry name" value="Multidrug resistance protein D"/>
    <property type="match status" value="1"/>
</dbReference>
<dbReference type="PANTHER" id="PTHR42718:SF39">
    <property type="entry name" value="ACTINORHODIN TRANSPORTER-RELATED"/>
    <property type="match status" value="1"/>
</dbReference>
<comment type="subcellular location">
    <subcellularLocation>
        <location evidence="1">Cell membrane</location>
        <topology evidence="1">Multi-pass membrane protein</topology>
    </subcellularLocation>
</comment>
<dbReference type="Proteomes" id="UP001597419">
    <property type="component" value="Unassembled WGS sequence"/>
</dbReference>
<feature type="transmembrane region" description="Helical" evidence="5">
    <location>
        <begin position="141"/>
        <end position="164"/>
    </location>
</feature>
<feature type="transmembrane region" description="Helical" evidence="5">
    <location>
        <begin position="12"/>
        <end position="36"/>
    </location>
</feature>
<dbReference type="InterPro" id="IPR036259">
    <property type="entry name" value="MFS_trans_sf"/>
</dbReference>
<keyword evidence="4 5" id="KW-0472">Membrane</keyword>
<evidence type="ECO:0000256" key="3">
    <source>
        <dbReference type="ARBA" id="ARBA00022989"/>
    </source>
</evidence>
<feature type="transmembrane region" description="Helical" evidence="5">
    <location>
        <begin position="443"/>
        <end position="465"/>
    </location>
</feature>
<dbReference type="InterPro" id="IPR001958">
    <property type="entry name" value="Tet-R_TetA/multi-R_MdtG-like"/>
</dbReference>
<feature type="transmembrane region" description="Helical" evidence="5">
    <location>
        <begin position="274"/>
        <end position="302"/>
    </location>
</feature>
<dbReference type="Gene3D" id="1.20.1250.20">
    <property type="entry name" value="MFS general substrate transporter like domains"/>
    <property type="match status" value="1"/>
</dbReference>
<dbReference type="InterPro" id="IPR011701">
    <property type="entry name" value="MFS"/>
</dbReference>
<dbReference type="SUPFAM" id="SSF103473">
    <property type="entry name" value="MFS general substrate transporter"/>
    <property type="match status" value="1"/>
</dbReference>
<name>A0ABW5GJP8_9PSEU</name>
<protein>
    <submittedName>
        <fullName evidence="7">MFS transporter</fullName>
    </submittedName>
</protein>
<feature type="transmembrane region" description="Helical" evidence="5">
    <location>
        <begin position="170"/>
        <end position="192"/>
    </location>
</feature>
<evidence type="ECO:0000313" key="7">
    <source>
        <dbReference type="EMBL" id="MFD2461091.1"/>
    </source>
</evidence>
<keyword evidence="2 5" id="KW-0812">Transmembrane</keyword>
<evidence type="ECO:0000256" key="2">
    <source>
        <dbReference type="ARBA" id="ARBA00022692"/>
    </source>
</evidence>
<dbReference type="CDD" id="cd17321">
    <property type="entry name" value="MFS_MMR_MDR_like"/>
    <property type="match status" value="1"/>
</dbReference>
<evidence type="ECO:0000313" key="8">
    <source>
        <dbReference type="Proteomes" id="UP001597419"/>
    </source>
</evidence>
<dbReference type="PROSITE" id="PS50850">
    <property type="entry name" value="MFS"/>
    <property type="match status" value="1"/>
</dbReference>
<evidence type="ECO:0000256" key="4">
    <source>
        <dbReference type="ARBA" id="ARBA00023136"/>
    </source>
</evidence>
<feature type="transmembrane region" description="Helical" evidence="5">
    <location>
        <begin position="369"/>
        <end position="388"/>
    </location>
</feature>
<reference evidence="8" key="1">
    <citation type="journal article" date="2019" name="Int. J. Syst. Evol. Microbiol.">
        <title>The Global Catalogue of Microorganisms (GCM) 10K type strain sequencing project: providing services to taxonomists for standard genome sequencing and annotation.</title>
        <authorList>
            <consortium name="The Broad Institute Genomics Platform"/>
            <consortium name="The Broad Institute Genome Sequencing Center for Infectious Disease"/>
            <person name="Wu L."/>
            <person name="Ma J."/>
        </authorList>
    </citation>
    <scope>NUCLEOTIDE SEQUENCE [LARGE SCALE GENOMIC DNA]</scope>
    <source>
        <strain evidence="8">CGMCC 4.7643</strain>
    </source>
</reference>
<evidence type="ECO:0000259" key="6">
    <source>
        <dbReference type="PROSITE" id="PS50850"/>
    </source>
</evidence>
<feature type="transmembrane region" description="Helical" evidence="5">
    <location>
        <begin position="80"/>
        <end position="98"/>
    </location>
</feature>
<feature type="transmembrane region" description="Helical" evidence="5">
    <location>
        <begin position="104"/>
        <end position="120"/>
    </location>
</feature>
<dbReference type="PANTHER" id="PTHR42718">
    <property type="entry name" value="MAJOR FACILITATOR SUPERFAMILY MULTIDRUG TRANSPORTER MFSC"/>
    <property type="match status" value="1"/>
</dbReference>
<dbReference type="RefSeq" id="WP_345409063.1">
    <property type="nucleotide sequence ID" value="NZ_BAABHG010000037.1"/>
</dbReference>
<accession>A0ABW5GJP8</accession>
<dbReference type="PRINTS" id="PR01035">
    <property type="entry name" value="TCRTETA"/>
</dbReference>
<feature type="transmembrane region" description="Helical" evidence="5">
    <location>
        <begin position="235"/>
        <end position="253"/>
    </location>
</feature>
<feature type="transmembrane region" description="Helical" evidence="5">
    <location>
        <begin position="314"/>
        <end position="335"/>
    </location>
</feature>
<keyword evidence="8" id="KW-1185">Reference proteome</keyword>
<feature type="transmembrane region" description="Helical" evidence="5">
    <location>
        <begin position="342"/>
        <end position="363"/>
    </location>
</feature>
<evidence type="ECO:0000256" key="5">
    <source>
        <dbReference type="SAM" id="Phobius"/>
    </source>
</evidence>
<sequence>MSEAHEPDPRRWKALAVTLAAGFMGLLDVSIVNTALPSIQRNLHATNGGIQWVVSGYALTFGLVLVSGGRLGDAFGRRRMFLFALAAFVATSAFAGAAPNETTLIVARLLQGVAAGMLTPQNSGMIQEMFRGAERGRAFGMFGAVVGISTAVGPVLGGVILAAFGDPDGWRWVFYVNVPIGVVAFAFALRLLPKSEPRRVRLRTEIDFVGILLLAVAVLGVLLPLVESEQGGLSRLWWLFGVAVVFGFAFVRWERALVRHGRPPLLDIRLFTGTPGYAPGAAVGALYFCGFAGIWLVFAMFFQQGLGYTPLQSGLSVTPFALGSAVAAAVAGRLVPRWGRRLTVTGLAMVAVGLLVIALLAGLVPASMAGVAFIAPLVFAGIGGGMVISPNTTLTLECVPPTMAGAAGGALQTGQRIGTAIGTAVLASVFQSVVVAAPGRYPLALSVAMCCAAVVTCAALVLAVLELRARRARALLTQGDRERREAETSAADIQRG</sequence>
<dbReference type="InterPro" id="IPR020846">
    <property type="entry name" value="MFS_dom"/>
</dbReference>
<proteinExistence type="predicted"/>